<keyword evidence="3" id="KW-1185">Reference proteome</keyword>
<feature type="compositionally biased region" description="Basic and acidic residues" evidence="1">
    <location>
        <begin position="65"/>
        <end position="76"/>
    </location>
</feature>
<sequence length="222" mass="26398">MVKCGRLIERVSYQNLMTNRGNSLHIPWKWKGKCVRVPPRLLPEVYPSKAAKEEAESASNPELEEALRKAKEDKERKAKLRRKRGEEALQFNVVPGIKKMSFEGIYNRNFNKERQFMLNRIELDFLDILCQIKERYWEIFTLFPSFYHPTLVREFYASYEASQKHQKEIGPLRSRSCLEQVKVRKVEVDCNAKNINRAYFDEDDVDAIEYFAKLENPEDYYT</sequence>
<gene>
    <name evidence="2" type="ORF">HAX54_046210</name>
</gene>
<evidence type="ECO:0000313" key="2">
    <source>
        <dbReference type="EMBL" id="MCD7461480.1"/>
    </source>
</evidence>
<organism evidence="2 3">
    <name type="scientific">Datura stramonium</name>
    <name type="common">Jimsonweed</name>
    <name type="synonym">Common thornapple</name>
    <dbReference type="NCBI Taxonomy" id="4076"/>
    <lineage>
        <taxon>Eukaryota</taxon>
        <taxon>Viridiplantae</taxon>
        <taxon>Streptophyta</taxon>
        <taxon>Embryophyta</taxon>
        <taxon>Tracheophyta</taxon>
        <taxon>Spermatophyta</taxon>
        <taxon>Magnoliopsida</taxon>
        <taxon>eudicotyledons</taxon>
        <taxon>Gunneridae</taxon>
        <taxon>Pentapetalae</taxon>
        <taxon>asterids</taxon>
        <taxon>lamiids</taxon>
        <taxon>Solanales</taxon>
        <taxon>Solanaceae</taxon>
        <taxon>Solanoideae</taxon>
        <taxon>Datureae</taxon>
        <taxon>Datura</taxon>
    </lineage>
</organism>
<accession>A0ABS8SR41</accession>
<evidence type="ECO:0000313" key="3">
    <source>
        <dbReference type="Proteomes" id="UP000823775"/>
    </source>
</evidence>
<evidence type="ECO:0000256" key="1">
    <source>
        <dbReference type="SAM" id="MobiDB-lite"/>
    </source>
</evidence>
<reference evidence="2 3" key="1">
    <citation type="journal article" date="2021" name="BMC Genomics">
        <title>Datura genome reveals duplications of psychoactive alkaloid biosynthetic genes and high mutation rate following tissue culture.</title>
        <authorList>
            <person name="Rajewski A."/>
            <person name="Carter-House D."/>
            <person name="Stajich J."/>
            <person name="Litt A."/>
        </authorList>
    </citation>
    <scope>NUCLEOTIDE SEQUENCE [LARGE SCALE GENOMIC DNA]</scope>
    <source>
        <strain evidence="2">AR-01</strain>
    </source>
</reference>
<protein>
    <submittedName>
        <fullName evidence="2">Uncharacterized protein</fullName>
    </submittedName>
</protein>
<comment type="caution">
    <text evidence="2">The sequence shown here is derived from an EMBL/GenBank/DDBJ whole genome shotgun (WGS) entry which is preliminary data.</text>
</comment>
<dbReference type="EMBL" id="JACEIK010000726">
    <property type="protein sequence ID" value="MCD7461480.1"/>
    <property type="molecule type" value="Genomic_DNA"/>
</dbReference>
<proteinExistence type="predicted"/>
<name>A0ABS8SR41_DATST</name>
<feature type="region of interest" description="Disordered" evidence="1">
    <location>
        <begin position="52"/>
        <end position="81"/>
    </location>
</feature>
<dbReference type="Proteomes" id="UP000823775">
    <property type="component" value="Unassembled WGS sequence"/>
</dbReference>